<sequence>MQVPRESPFPEVHSVLTRVPAISGKRQDAPPRIHKSGRCVVSCIDCRWPSAALCLREFSTAQRRRRVTERGGNPFYIVVDAEEYTTNRDEDFMEQAEAGDFFTRLTGEEAHSRLSSAFRNPLLSANQHVAMHSHTFAKERTVYAYPRQVIKCCGMHQDETRREGGKVNRNSGEKMESEQSPSIGKDGCPIIETTRHRSMENGKNGIYTRKLRFSLCHRVTQNAESSECGPATVDTPGYVDIRTSRAKVDERHGD</sequence>
<dbReference type="Proteomes" id="UP000075809">
    <property type="component" value="Unassembled WGS sequence"/>
</dbReference>
<reference evidence="2 3" key="1">
    <citation type="submission" date="2015-09" db="EMBL/GenBank/DDBJ databases">
        <title>Trachymyrmex zeteki WGS genome.</title>
        <authorList>
            <person name="Nygaard S."/>
            <person name="Hu H."/>
            <person name="Boomsma J."/>
            <person name="Zhang G."/>
        </authorList>
    </citation>
    <scope>NUCLEOTIDE SEQUENCE [LARGE SCALE GENOMIC DNA]</scope>
    <source>
        <strain evidence="2">Tzet28-1</strain>
        <tissue evidence="2">Whole body</tissue>
    </source>
</reference>
<name>A0A151X8R4_9HYME</name>
<accession>A0A151X8R4</accession>
<feature type="region of interest" description="Disordered" evidence="1">
    <location>
        <begin position="160"/>
        <end position="187"/>
    </location>
</feature>
<keyword evidence="3" id="KW-1185">Reference proteome</keyword>
<feature type="compositionally biased region" description="Basic and acidic residues" evidence="1">
    <location>
        <begin position="160"/>
        <end position="177"/>
    </location>
</feature>
<gene>
    <name evidence="2" type="ORF">ALC60_04366</name>
</gene>
<proteinExistence type="predicted"/>
<dbReference type="AlphaFoldDB" id="A0A151X8R4"/>
<organism evidence="2 3">
    <name type="scientific">Mycetomoellerius zeteki</name>
    <dbReference type="NCBI Taxonomy" id="64791"/>
    <lineage>
        <taxon>Eukaryota</taxon>
        <taxon>Metazoa</taxon>
        <taxon>Ecdysozoa</taxon>
        <taxon>Arthropoda</taxon>
        <taxon>Hexapoda</taxon>
        <taxon>Insecta</taxon>
        <taxon>Pterygota</taxon>
        <taxon>Neoptera</taxon>
        <taxon>Endopterygota</taxon>
        <taxon>Hymenoptera</taxon>
        <taxon>Apocrita</taxon>
        <taxon>Aculeata</taxon>
        <taxon>Formicoidea</taxon>
        <taxon>Formicidae</taxon>
        <taxon>Myrmicinae</taxon>
        <taxon>Mycetomoellerius</taxon>
    </lineage>
</organism>
<protein>
    <submittedName>
        <fullName evidence="2">Uncharacterized protein</fullName>
    </submittedName>
</protein>
<evidence type="ECO:0000313" key="2">
    <source>
        <dbReference type="EMBL" id="KYQ56767.1"/>
    </source>
</evidence>
<dbReference type="EMBL" id="KQ982409">
    <property type="protein sequence ID" value="KYQ56767.1"/>
    <property type="molecule type" value="Genomic_DNA"/>
</dbReference>
<evidence type="ECO:0000313" key="3">
    <source>
        <dbReference type="Proteomes" id="UP000075809"/>
    </source>
</evidence>
<evidence type="ECO:0000256" key="1">
    <source>
        <dbReference type="SAM" id="MobiDB-lite"/>
    </source>
</evidence>